<dbReference type="InterPro" id="IPR024345">
    <property type="entry name" value="DNA_matur_Phage_T7-like"/>
</dbReference>
<evidence type="ECO:0000313" key="1">
    <source>
        <dbReference type="EMBL" id="DAG01207.1"/>
    </source>
</evidence>
<reference evidence="1" key="1">
    <citation type="journal article" date="2021" name="Proc. Natl. Acad. Sci. U.S.A.">
        <title>A Catalog of Tens of Thousands of Viruses from Human Metagenomes Reveals Hidden Associations with Chronic Diseases.</title>
        <authorList>
            <person name="Tisza M.J."/>
            <person name="Buck C.B."/>
        </authorList>
    </citation>
    <scope>NUCLEOTIDE SEQUENCE</scope>
    <source>
        <strain evidence="1">CtVfb8</strain>
    </source>
</reference>
<protein>
    <submittedName>
        <fullName evidence="1">Terminase</fullName>
    </submittedName>
</protein>
<accession>A0A8S5V3L3</accession>
<dbReference type="Pfam" id="PF11123">
    <property type="entry name" value="DNA_Packaging_2"/>
    <property type="match status" value="1"/>
</dbReference>
<sequence>MKNKEPLDRESLLSLIQDNMLENMLNDLKDPEKRNPQLYNAIIKELQRNGINCVPKAGEDGDNALASLLKATKENFELDYGANGLVN</sequence>
<proteinExistence type="predicted"/>
<organism evidence="1">
    <name type="scientific">Caudovirales sp. ctVfb8</name>
    <dbReference type="NCBI Taxonomy" id="2825766"/>
    <lineage>
        <taxon>Viruses</taxon>
        <taxon>Duplodnaviria</taxon>
        <taxon>Heunggongvirae</taxon>
        <taxon>Uroviricota</taxon>
        <taxon>Caudoviricetes</taxon>
    </lineage>
</organism>
<dbReference type="EMBL" id="BK016189">
    <property type="protein sequence ID" value="DAG01207.1"/>
    <property type="molecule type" value="Genomic_DNA"/>
</dbReference>
<name>A0A8S5V3L3_9CAUD</name>